<sequence>MASEDKQLNCALDLFRRLPPSQLETNLSFVTELAPHLTDDLLQTVDCPLKIKKCPETGKDYLICDYNRDGDSYRSPHSNKYDPPLEDGILPSDELREMEKRANDIFQSYCDQYYDGGIASVYMWEIMDGGFAAAVLFKKDGSGLRGVEKGVWDSIHVVEVQPQDSKTASYKLTTTIILSMSTQDGQLDLSGSVQKQEDQVTTFDNAYNTHIVNMGNMIQKMENYLRNQLQGVYFDKAREITRTLRNPQSSSERKVQSALQNELANALVNRKR</sequence>
<dbReference type="InterPro" id="IPR037282">
    <property type="entry name" value="CapZ_alpha/beta"/>
</dbReference>
<proteinExistence type="inferred from homology"/>
<dbReference type="PANTHER" id="PTHR10619:SF0">
    <property type="entry name" value="F-ACTIN-CAPPING PROTEIN SUBUNIT BETA ISOFORMS 1 AND 2"/>
    <property type="match status" value="1"/>
</dbReference>
<comment type="subunit">
    <text evidence="7">Heterodimer of an alpha and a beta subunit.</text>
</comment>
<dbReference type="Gene3D" id="3.90.1150.210">
    <property type="entry name" value="F-actin capping protein, beta subunit"/>
    <property type="match status" value="1"/>
</dbReference>
<dbReference type="PRINTS" id="PR00192">
    <property type="entry name" value="FACTINCAPB"/>
</dbReference>
<organism evidence="8 9">
    <name type="scientific">Naegleria fowleri</name>
    <name type="common">Brain eating amoeba</name>
    <dbReference type="NCBI Taxonomy" id="5763"/>
    <lineage>
        <taxon>Eukaryota</taxon>
        <taxon>Discoba</taxon>
        <taxon>Heterolobosea</taxon>
        <taxon>Tetramitia</taxon>
        <taxon>Eutetramitia</taxon>
        <taxon>Vahlkampfiidae</taxon>
        <taxon>Naegleria</taxon>
    </lineage>
</organism>
<comment type="similarity">
    <text evidence="2 7">Belongs to the F-actin-capping protein beta subunit family.</text>
</comment>
<evidence type="ECO:0000256" key="1">
    <source>
        <dbReference type="ARBA" id="ARBA00004245"/>
    </source>
</evidence>
<comment type="function">
    <text evidence="7">F-actin-capping proteins bind in a Ca(2+)-independent manner to the fast growing ends of actin filaments (barbed end) thereby blocking the exchange of subunits at these ends. Unlike other capping proteins (such as gelsolin and severin), these proteins do not sever actin filaments.</text>
</comment>
<evidence type="ECO:0000313" key="8">
    <source>
        <dbReference type="EMBL" id="KAF0979259.1"/>
    </source>
</evidence>
<dbReference type="GO" id="GO:0051015">
    <property type="term" value="F:actin filament binding"/>
    <property type="evidence" value="ECO:0007669"/>
    <property type="project" value="TreeGrafter"/>
</dbReference>
<dbReference type="RefSeq" id="XP_044563972.1">
    <property type="nucleotide sequence ID" value="XM_044704705.1"/>
</dbReference>
<dbReference type="InterPro" id="IPR001698">
    <property type="entry name" value="CAPZB"/>
</dbReference>
<dbReference type="FunFam" id="1.20.58.570:FF:000001">
    <property type="entry name" value="F-actin-capping protein subunit beta"/>
    <property type="match status" value="1"/>
</dbReference>
<dbReference type="InterPro" id="IPR043175">
    <property type="entry name" value="CAPZB_N"/>
</dbReference>
<comment type="caution">
    <text evidence="8">The sequence shown here is derived from an EMBL/GenBank/DDBJ whole genome shotgun (WGS) entry which is preliminary data.</text>
</comment>
<dbReference type="Proteomes" id="UP000444721">
    <property type="component" value="Unassembled WGS sequence"/>
</dbReference>
<dbReference type="EMBL" id="VFQX01000027">
    <property type="protein sequence ID" value="KAF0979259.1"/>
    <property type="molecule type" value="Genomic_DNA"/>
</dbReference>
<dbReference type="VEuPathDB" id="AmoebaDB:NfTy_054050"/>
<dbReference type="OrthoDB" id="9979678at2759"/>
<keyword evidence="4 7" id="KW-0963">Cytoplasm</keyword>
<dbReference type="SUPFAM" id="SSF90096">
    <property type="entry name" value="Subunits of heterodimeric actin filament capping protein Capz"/>
    <property type="match status" value="1"/>
</dbReference>
<dbReference type="GO" id="GO:0000902">
    <property type="term" value="P:cell morphogenesis"/>
    <property type="evidence" value="ECO:0007669"/>
    <property type="project" value="TreeGrafter"/>
</dbReference>
<evidence type="ECO:0000256" key="3">
    <source>
        <dbReference type="ARBA" id="ARBA00022467"/>
    </source>
</evidence>
<keyword evidence="9" id="KW-1185">Reference proteome</keyword>
<reference evidence="8 9" key="1">
    <citation type="journal article" date="2019" name="Sci. Rep.">
        <title>Nanopore sequencing improves the draft genome of the human pathogenic amoeba Naegleria fowleri.</title>
        <authorList>
            <person name="Liechti N."/>
            <person name="Schurch N."/>
            <person name="Bruggmann R."/>
            <person name="Wittwer M."/>
        </authorList>
    </citation>
    <scope>NUCLEOTIDE SEQUENCE [LARGE SCALE GENOMIC DNA]</scope>
    <source>
        <strain evidence="8 9">ATCC 30894</strain>
    </source>
</reference>
<dbReference type="GeneID" id="68108820"/>
<keyword evidence="5 7" id="KW-0009">Actin-binding</keyword>
<dbReference type="VEuPathDB" id="AmoebaDB:FDP41_001602"/>
<evidence type="ECO:0000313" key="9">
    <source>
        <dbReference type="Proteomes" id="UP000444721"/>
    </source>
</evidence>
<evidence type="ECO:0000256" key="2">
    <source>
        <dbReference type="ARBA" id="ARBA00006039"/>
    </source>
</evidence>
<dbReference type="Pfam" id="PF01115">
    <property type="entry name" value="F_actin_cap_B"/>
    <property type="match status" value="1"/>
</dbReference>
<dbReference type="GO" id="GO:0051016">
    <property type="term" value="P:barbed-end actin filament capping"/>
    <property type="evidence" value="ECO:0007669"/>
    <property type="project" value="UniProtKB-UniRule"/>
</dbReference>
<dbReference type="GO" id="GO:0005737">
    <property type="term" value="C:cytoplasm"/>
    <property type="evidence" value="ECO:0007669"/>
    <property type="project" value="InterPro"/>
</dbReference>
<dbReference type="Gene3D" id="1.20.58.570">
    <property type="match status" value="1"/>
</dbReference>
<dbReference type="OMA" id="WSNKYYP"/>
<accession>A0A6A5C1Z6</accession>
<dbReference type="AlphaFoldDB" id="A0A6A5C1Z6"/>
<dbReference type="VEuPathDB" id="AmoebaDB:NF0109690"/>
<evidence type="ECO:0000256" key="6">
    <source>
        <dbReference type="ARBA" id="ARBA00023212"/>
    </source>
</evidence>
<keyword evidence="3 7" id="KW-0117">Actin capping</keyword>
<dbReference type="InterPro" id="IPR042276">
    <property type="entry name" value="CapZ_alpha/beta_2"/>
</dbReference>
<evidence type="ECO:0000256" key="7">
    <source>
        <dbReference type="RuleBase" id="RU365078"/>
    </source>
</evidence>
<keyword evidence="6 7" id="KW-0206">Cytoskeleton</keyword>
<dbReference type="GO" id="GO:0030036">
    <property type="term" value="P:actin cytoskeleton organization"/>
    <property type="evidence" value="ECO:0007669"/>
    <property type="project" value="InterPro"/>
</dbReference>
<gene>
    <name evidence="8" type="ORF">FDP41_001602</name>
</gene>
<dbReference type="InterPro" id="IPR019771">
    <property type="entry name" value="F-actin_capping_bsu_CS"/>
</dbReference>
<evidence type="ECO:0000256" key="5">
    <source>
        <dbReference type="ARBA" id="ARBA00023203"/>
    </source>
</evidence>
<dbReference type="PANTHER" id="PTHR10619">
    <property type="entry name" value="F-ACTIN-CAPPING PROTEIN SUBUNIT BETA"/>
    <property type="match status" value="1"/>
</dbReference>
<comment type="subcellular location">
    <subcellularLocation>
        <location evidence="1 7">Cytoplasm</location>
        <location evidence="1 7">Cytoskeleton</location>
    </subcellularLocation>
</comment>
<dbReference type="GO" id="GO:0008290">
    <property type="term" value="C:F-actin capping protein complex"/>
    <property type="evidence" value="ECO:0007669"/>
    <property type="project" value="UniProtKB-UniRule"/>
</dbReference>
<name>A0A6A5C1Z6_NAEFO</name>
<protein>
    <recommendedName>
        <fullName evidence="7">F-actin-capping protein subunit beta</fullName>
    </recommendedName>
</protein>
<dbReference type="PROSITE" id="PS00231">
    <property type="entry name" value="F_ACTIN_CAPPING_BETA"/>
    <property type="match status" value="1"/>
</dbReference>
<evidence type="ECO:0000256" key="4">
    <source>
        <dbReference type="ARBA" id="ARBA00022490"/>
    </source>
</evidence>